<dbReference type="CDD" id="cd13433">
    <property type="entry name" value="Na_channel_gate"/>
    <property type="match status" value="1"/>
</dbReference>
<feature type="transmembrane region" description="Helical" evidence="13">
    <location>
        <begin position="1290"/>
        <end position="1314"/>
    </location>
</feature>
<name>A0A1D2NEG6_ORCCI</name>
<feature type="compositionally biased region" description="Basic and acidic residues" evidence="14">
    <location>
        <begin position="757"/>
        <end position="775"/>
    </location>
</feature>
<dbReference type="SUPFAM" id="SSF81324">
    <property type="entry name" value="Voltage-gated potassium channels"/>
    <property type="match status" value="3"/>
</dbReference>
<dbReference type="Gene3D" id="1.10.238.10">
    <property type="entry name" value="EF-hand"/>
    <property type="match status" value="1"/>
</dbReference>
<feature type="transmembrane region" description="Helical" evidence="13">
    <location>
        <begin position="1417"/>
        <end position="1445"/>
    </location>
</feature>
<evidence type="ECO:0000256" key="4">
    <source>
        <dbReference type="ARBA" id="ARBA00022692"/>
    </source>
</evidence>
<sequence length="1737" mass="198591">MMNAIVGHRGGGRISGSIGSDNRLLDHEVSMPAMNDSWLGKPVEEVDALIYDDTFCVISKKYERHYIFRYSTQKFAVPSRANESPQEIRHLHYHSPVVDILIIITILSNCVTLAMITNEFGFLAIYTLELVLKVLAKGLLLNRFSYLRNPFELFSGRLRSKCVIIKGGPQDKNRNTPIDVVTMGQEVADKLWNEWVNDWKNWKQRDFPNEEPVFCGNSSDMRQCGNGYTCIGLLGNNPNKDGYHLTTSLNYWERVYDLVVSTNGALSLLFFLLVIFLGAYYLLNLMLAVVAMSYENEARLQDQGYMTCAEKLRKVRKKSNFSFDDLAKINICKMTHYRKRTKSEIEMKAKRLKVTHDDDEDRQTGVEYVDTIFGLIGMHMTLGMQADTDDKVRLASVSSLAYDPFDRDQSFVDNHDDDNIEDLNNEETKPGDKSESDVDIDAEREIPVDPSSLRMRYMKVTTFLSTWLRPIVFHRVFEYFITFCIIANTIVLGLEHHGQSKIFDDHLQIGNYIFMAIFTAEAIIKILALQSEYFGSGWNIFDFVIVGLSYLDFCLDYFKSGGSAGGNGLSVIRSFRLLRVFKLAQSWITMKVLLNIIFSSFGALGNLTCVLFIIIYIFAVTGMQIIGGEYKPAYFSDDVFPTWHWQHFWYAFMMVFRVLCGEWIEPLWDCLHAQQHYLTAHPDQSSYLCFSIFLPILIVGNFIVLNLFLALLLNSFDSEELNAQRDKELEASGRTENLKNIVGLLLKKGKSLALSKADSDHHHDHDQDHDHDHDIQPSTSMSAIPAVSVTSAAPVKETIPKVEEKTEPVPPPVTVPVKTPSLTRSKSKSQHSKATLAGRRRFKKLIHKVMIKQRTAVAERVIARVERKHALDMYQTETKMFLRNPAIQQAAGGFHSDVKTIVLQTTPGESLASEHITHVEDCFPKKYILLCCPNYDSKPKVWKVSRWNRLRAWCVRVVQHPTFEGAILLLIVASSITLCFEDIYLENNRQLKWYLCVFSFCFSGIFFVEMILKWFAIGIYGYFTNFWTILDGFIVLVSCISLYFDITTGACSISPPGGKISTVHNLEVLKALRTLRALRPLRAISRWQGMKIVVNSLMYAIPSIFNVLLVCLLFWLIFSIMAVQFFKGQFYKCVDKDGETVSHILVPNKEVCCAKAATDGYSWINTPSNFDNVFEGYLSLFQVATFEGWIELMESSVNAAGIDVQPVRDNQIEYYAFYVAFIIFGSFFTLQLFIGVIIDNFNMLKKKYEGNTLEMLLTPSQRNYYIAMKNLGKRKPKKVVKRPKAKFFSFFYSLAMSKKLEVCVYIVIFLNTIAETFQHYDHGNYHKNILDACNAFFFTFYVIEAAIKLTGLGYFYFTVPWNIYDMILLFASLMDVCIHAEIFVEYPIPPSLLRIVRIVRIGRVLRLVKAAKGIRKLLFALVVSLPALFNIGALLGLITFIYAVLGMALFGKAPLKDAVDETFNFRTFFSSNLLLLRLMTAAGWNEVLESLTVITPVCGHFRPIECGLPGEPECPRRAIVVGYIVSYVVFTYLIVINLYIAIILENYVEASNEEDVGIVEDDLEMFYVRWAKFDPNATQFIRFIDLFDFLDSLDPPLRIPKPNMIAVVAFNLPIARGNTIHCLDILHSLIKHVLGKVDDSPDFRKLQRQMEVKFQKQFPSRSFLDIVSSTRIWKVEHNAALKIQKAWRRYIKKKHQKEISQIVTVVEHREEIPIVSITAAHGGLGHMMRRMGNIPNK</sequence>
<feature type="transmembrane region" description="Helical" evidence="13">
    <location>
        <begin position="540"/>
        <end position="558"/>
    </location>
</feature>
<proteinExistence type="inferred from homology"/>
<dbReference type="InterPro" id="IPR043203">
    <property type="entry name" value="VGCC_Ca_Na"/>
</dbReference>
<organism evidence="16 17">
    <name type="scientific">Orchesella cincta</name>
    <name type="common">Springtail</name>
    <name type="synonym">Podura cincta</name>
    <dbReference type="NCBI Taxonomy" id="48709"/>
    <lineage>
        <taxon>Eukaryota</taxon>
        <taxon>Metazoa</taxon>
        <taxon>Ecdysozoa</taxon>
        <taxon>Arthropoda</taxon>
        <taxon>Hexapoda</taxon>
        <taxon>Collembola</taxon>
        <taxon>Entomobryomorpha</taxon>
        <taxon>Entomobryoidea</taxon>
        <taxon>Orchesellidae</taxon>
        <taxon>Orchesellinae</taxon>
        <taxon>Orchesella</taxon>
    </lineage>
</organism>
<feature type="transmembrane region" description="Helical" evidence="13">
    <location>
        <begin position="991"/>
        <end position="1012"/>
    </location>
</feature>
<dbReference type="EMBL" id="LJIJ01000067">
    <property type="protein sequence ID" value="ODN03643.1"/>
    <property type="molecule type" value="Genomic_DNA"/>
</dbReference>
<keyword evidence="11" id="KW-0325">Glycoprotein</keyword>
<evidence type="ECO:0000256" key="10">
    <source>
        <dbReference type="ARBA" id="ARBA00023157"/>
    </source>
</evidence>
<keyword evidence="5" id="KW-0677">Repeat</keyword>
<evidence type="ECO:0000256" key="2">
    <source>
        <dbReference type="ARBA" id="ARBA00022448"/>
    </source>
</evidence>
<dbReference type="GO" id="GO:0005248">
    <property type="term" value="F:voltage-gated sodium channel activity"/>
    <property type="evidence" value="ECO:0007669"/>
    <property type="project" value="InterPro"/>
</dbReference>
<dbReference type="InterPro" id="IPR005821">
    <property type="entry name" value="Ion_trans_dom"/>
</dbReference>
<feature type="transmembrane region" description="Helical" evidence="13">
    <location>
        <begin position="1518"/>
        <end position="1544"/>
    </location>
</feature>
<comment type="caution">
    <text evidence="13">Lacks conserved residue(s) required for the propagation of feature annotation.</text>
</comment>
<feature type="transmembrane region" description="Helical" evidence="13">
    <location>
        <begin position="1215"/>
        <end position="1238"/>
    </location>
</feature>
<keyword evidence="2 13" id="KW-0813">Transport</keyword>
<keyword evidence="8 13" id="KW-0406">Ion transport</keyword>
<feature type="domain" description="Ion transport" evidence="15">
    <location>
        <begin position="960"/>
        <end position="1247"/>
    </location>
</feature>
<feature type="compositionally biased region" description="Acidic residues" evidence="14">
    <location>
        <begin position="415"/>
        <end position="425"/>
    </location>
</feature>
<dbReference type="FunFam" id="1.20.120.350:FF:000068">
    <property type="entry name" value="Sodium channel protein"/>
    <property type="match status" value="1"/>
</dbReference>
<comment type="function">
    <text evidence="13">Mediates the voltage-dependent sodium ion permeability of excitable membranes. Assuming opened or closed conformations in response to the voltage difference across the membrane, the protein forms a sodium-selective channel through which Na(+) ions may pass in accordance with their electrochemical gradient.</text>
</comment>
<dbReference type="GO" id="GO:0019228">
    <property type="term" value="P:neuronal action potential"/>
    <property type="evidence" value="ECO:0007669"/>
    <property type="project" value="TreeGrafter"/>
</dbReference>
<comment type="subcellular location">
    <subcellularLocation>
        <location evidence="1 13">Cell membrane</location>
        <topology evidence="1 13">Multi-pass membrane protein</topology>
    </subcellularLocation>
</comment>
<dbReference type="PANTHER" id="PTHR10037">
    <property type="entry name" value="VOLTAGE-GATED CATION CHANNEL CALCIUM AND SODIUM"/>
    <property type="match status" value="1"/>
</dbReference>
<comment type="similarity">
    <text evidence="13">Belongs to the sodium channel (TC 1.A.1.10) family.</text>
</comment>
<comment type="caution">
    <text evidence="16">The sequence shown here is derived from an EMBL/GenBank/DDBJ whole genome shotgun (WGS) entry which is preliminary data.</text>
</comment>
<feature type="domain" description="Ion transport" evidence="15">
    <location>
        <begin position="474"/>
        <end position="721"/>
    </location>
</feature>
<feature type="transmembrane region" description="Helical" evidence="13">
    <location>
        <begin position="509"/>
        <end position="528"/>
    </location>
</feature>
<feature type="transmembrane region" description="Helical" evidence="13">
    <location>
        <begin position="966"/>
        <end position="985"/>
    </location>
</feature>
<evidence type="ECO:0000313" key="17">
    <source>
        <dbReference type="Proteomes" id="UP000094527"/>
    </source>
</evidence>
<dbReference type="GO" id="GO:0001518">
    <property type="term" value="C:voltage-gated sodium channel complex"/>
    <property type="evidence" value="ECO:0007669"/>
    <property type="project" value="UniProtKB-UniRule"/>
</dbReference>
<evidence type="ECO:0000256" key="3">
    <source>
        <dbReference type="ARBA" id="ARBA00022475"/>
    </source>
</evidence>
<dbReference type="InterPro" id="IPR044564">
    <property type="entry name" value="Na_chnl_inactivation_gate"/>
</dbReference>
<keyword evidence="9 13" id="KW-0472">Membrane</keyword>
<feature type="transmembrane region" description="Helical" evidence="13">
    <location>
        <begin position="604"/>
        <end position="626"/>
    </location>
</feature>
<dbReference type="PRINTS" id="PR00170">
    <property type="entry name" value="NACHANNEL"/>
</dbReference>
<dbReference type="Gene3D" id="1.10.287.70">
    <property type="match status" value="4"/>
</dbReference>
<evidence type="ECO:0000256" key="8">
    <source>
        <dbReference type="ARBA" id="ARBA00023065"/>
    </source>
</evidence>
<dbReference type="PANTHER" id="PTHR10037:SF62">
    <property type="entry name" value="SODIUM CHANNEL PROTEIN 60E"/>
    <property type="match status" value="1"/>
</dbReference>
<dbReference type="FunFam" id="1.20.120.350:FF:000009">
    <property type="entry name" value="Voltage-dependent T-type calcium channel subunit alpha"/>
    <property type="match status" value="1"/>
</dbReference>
<dbReference type="InterPro" id="IPR001696">
    <property type="entry name" value="Na_channel_asu"/>
</dbReference>
<dbReference type="InterPro" id="IPR027359">
    <property type="entry name" value="Volt_channel_dom_sf"/>
</dbReference>
<feature type="region of interest" description="Disordered" evidence="14">
    <location>
        <begin position="799"/>
        <end position="835"/>
    </location>
</feature>
<keyword evidence="13" id="KW-0915">Sodium</keyword>
<evidence type="ECO:0000256" key="6">
    <source>
        <dbReference type="ARBA" id="ARBA00022882"/>
    </source>
</evidence>
<feature type="transmembrane region" description="Helical" evidence="13">
    <location>
        <begin position="268"/>
        <end position="294"/>
    </location>
</feature>
<feature type="compositionally biased region" description="Basic and acidic residues" evidence="14">
    <location>
        <begin position="426"/>
        <end position="438"/>
    </location>
</feature>
<keyword evidence="17" id="KW-1185">Reference proteome</keyword>
<evidence type="ECO:0000256" key="5">
    <source>
        <dbReference type="ARBA" id="ARBA00022737"/>
    </source>
</evidence>
<dbReference type="Pfam" id="PF00520">
    <property type="entry name" value="Ion_trans"/>
    <property type="match status" value="3"/>
</dbReference>
<feature type="region of interest" description="Disordered" evidence="14">
    <location>
        <begin position="408"/>
        <end position="438"/>
    </location>
</feature>
<keyword evidence="13" id="KW-0894">Sodium channel</keyword>
<dbReference type="STRING" id="48709.A0A1D2NEG6"/>
<evidence type="ECO:0000256" key="7">
    <source>
        <dbReference type="ARBA" id="ARBA00022989"/>
    </source>
</evidence>
<evidence type="ECO:0000256" key="12">
    <source>
        <dbReference type="ARBA" id="ARBA00023303"/>
    </source>
</evidence>
<accession>A0A1D2NEG6</accession>
<protein>
    <recommendedName>
        <fullName evidence="13">Sodium channel protein</fullName>
    </recommendedName>
</protein>
<evidence type="ECO:0000256" key="14">
    <source>
        <dbReference type="SAM" id="MobiDB-lite"/>
    </source>
</evidence>
<feature type="transmembrane region" description="Helical" evidence="13">
    <location>
        <begin position="684"/>
        <end position="713"/>
    </location>
</feature>
<gene>
    <name evidence="16" type="ORF">Ocin01_03008</name>
</gene>
<dbReference type="OrthoDB" id="2984333at2759"/>
<evidence type="ECO:0000256" key="9">
    <source>
        <dbReference type="ARBA" id="ARBA00023136"/>
    </source>
</evidence>
<dbReference type="Gene3D" id="1.20.120.350">
    <property type="entry name" value="Voltage-gated potassium channels. Chain C"/>
    <property type="match status" value="3"/>
</dbReference>
<keyword evidence="3" id="KW-1003">Cell membrane</keyword>
<dbReference type="PROSITE" id="PS50096">
    <property type="entry name" value="IQ"/>
    <property type="match status" value="1"/>
</dbReference>
<keyword evidence="4 13" id="KW-0812">Transmembrane</keyword>
<keyword evidence="12 13" id="KW-0407">Ion channel</keyword>
<feature type="transmembrane region" description="Helical" evidence="13">
    <location>
        <begin position="1104"/>
        <end position="1126"/>
    </location>
</feature>
<feature type="transmembrane region" description="Helical" evidence="13">
    <location>
        <begin position="1019"/>
        <end position="1044"/>
    </location>
</feature>
<reference evidence="16 17" key="1">
    <citation type="journal article" date="2016" name="Genome Biol. Evol.">
        <title>Gene Family Evolution Reflects Adaptation to Soil Environmental Stressors in the Genome of the Collembolan Orchesella cincta.</title>
        <authorList>
            <person name="Faddeeva-Vakhrusheva A."/>
            <person name="Derks M.F."/>
            <person name="Anvar S.Y."/>
            <person name="Agamennone V."/>
            <person name="Suring W."/>
            <person name="Smit S."/>
            <person name="van Straalen N.M."/>
            <person name="Roelofs D."/>
        </authorList>
    </citation>
    <scope>NUCLEOTIDE SEQUENCE [LARGE SCALE GENOMIC DNA]</scope>
    <source>
        <tissue evidence="16">Mixed pool</tissue>
    </source>
</reference>
<dbReference type="OMA" id="VACINIE"/>
<evidence type="ECO:0000313" key="16">
    <source>
        <dbReference type="EMBL" id="ODN03643.1"/>
    </source>
</evidence>
<keyword evidence="10" id="KW-1015">Disulfide bond</keyword>
<evidence type="ECO:0000256" key="11">
    <source>
        <dbReference type="ARBA" id="ARBA00023180"/>
    </source>
</evidence>
<keyword evidence="7 13" id="KW-1133">Transmembrane helix</keyword>
<feature type="region of interest" description="Disordered" evidence="14">
    <location>
        <begin position="756"/>
        <end position="778"/>
    </location>
</feature>
<dbReference type="Proteomes" id="UP000094527">
    <property type="component" value="Unassembled WGS sequence"/>
</dbReference>
<feature type="domain" description="Ion transport" evidence="15">
    <location>
        <begin position="1300"/>
        <end position="1553"/>
    </location>
</feature>
<keyword evidence="6 13" id="KW-0851">Voltage-gated channel</keyword>
<evidence type="ECO:0000259" key="15">
    <source>
        <dbReference type="Pfam" id="PF00520"/>
    </source>
</evidence>
<keyword evidence="13" id="KW-0739">Sodium transport</keyword>
<feature type="transmembrane region" description="Helical" evidence="13">
    <location>
        <begin position="479"/>
        <end position="497"/>
    </location>
</feature>
<evidence type="ECO:0000256" key="13">
    <source>
        <dbReference type="RuleBase" id="RU361132"/>
    </source>
</evidence>
<evidence type="ECO:0000256" key="1">
    <source>
        <dbReference type="ARBA" id="ARBA00004651"/>
    </source>
</evidence>
<dbReference type="GO" id="GO:0086010">
    <property type="term" value="P:membrane depolarization during action potential"/>
    <property type="evidence" value="ECO:0007669"/>
    <property type="project" value="TreeGrafter"/>
</dbReference>
<feature type="transmembrane region" description="Helical" evidence="13">
    <location>
        <begin position="1335"/>
        <end position="1357"/>
    </location>
</feature>